<dbReference type="SUPFAM" id="SSF48371">
    <property type="entry name" value="ARM repeat"/>
    <property type="match status" value="1"/>
</dbReference>
<name>A0A674GSX2_TAEGU</name>
<dbReference type="Gene3D" id="1.25.10.10">
    <property type="entry name" value="Leucine-rich Repeat Variant"/>
    <property type="match status" value="2"/>
</dbReference>
<reference evidence="1" key="2">
    <citation type="submission" date="2025-08" db="UniProtKB">
        <authorList>
            <consortium name="Ensembl"/>
        </authorList>
    </citation>
    <scope>IDENTIFICATION</scope>
</reference>
<keyword evidence="2" id="KW-1185">Reference proteome</keyword>
<sequence length="444" mass="48229">MAQPRISAYLPPDIDPTKAALAFGRRALPKLNEELQSAELLTQQRALMALCDLVHDPEKVYQAIALGFLASLKTLLVHQDQTVRQKTTEVLSIMALHSIGREGLIRSGVISALAGLLDDPVDICRKNTHQIFDMLAKLPEGLQVKATAVNDFHLLYDSTLPRIAGAQEEEFYLSSLSLAFRAQVAVNPTGPPRCLFLLRALPTSHGTAGRYRREGCRLAHSVDVSQKDLQRLSVLVPGAGGVLQAGLIPPLVLKMQTELDEIQELILGTLSNCLRVEVSEALAAGAVPVLKEKLSHPSTAIRSKAAWVLLEISSHAEGKIEVCKEEVIPVLVSLLEDTQPEVQVSSTGALMFALVTPQGRSSAMGAEAIPPLLTLVAEETSKARLNAIKTLTLLAELPEGRQTLLDHRDTFQRCLDDPSEAVQRAAEIAITVIDWKPSCSRDLF</sequence>
<dbReference type="AlphaFoldDB" id="A0A674GSX2"/>
<dbReference type="InterPro" id="IPR042856">
    <property type="entry name" value="RSP14"/>
</dbReference>
<dbReference type="InterPro" id="IPR016024">
    <property type="entry name" value="ARM-type_fold"/>
</dbReference>
<protein>
    <submittedName>
        <fullName evidence="1">Radial spoke head 14 homolog</fullName>
    </submittedName>
</protein>
<reference evidence="1" key="3">
    <citation type="submission" date="2025-09" db="UniProtKB">
        <authorList>
            <consortium name="Ensembl"/>
        </authorList>
    </citation>
    <scope>IDENTIFICATION</scope>
</reference>
<dbReference type="OMA" id="CIIDIAM"/>
<evidence type="ECO:0000313" key="1">
    <source>
        <dbReference type="Ensembl" id="ENSTGUP00000025497.1"/>
    </source>
</evidence>
<dbReference type="InterPro" id="IPR011989">
    <property type="entry name" value="ARM-like"/>
</dbReference>
<dbReference type="PANTHER" id="PTHR15599">
    <property type="entry name" value="RTDR1"/>
    <property type="match status" value="1"/>
</dbReference>
<dbReference type="Ensembl" id="ENSTGUT00000023524.1">
    <property type="protein sequence ID" value="ENSTGUP00000025497.1"/>
    <property type="gene ID" value="ENSTGUG00000009978.2"/>
</dbReference>
<gene>
    <name evidence="1" type="primary">RSPH14</name>
</gene>
<dbReference type="PANTHER" id="PTHR15599:SF1">
    <property type="entry name" value="RADIAL SPOKE HEAD 14 HOMOLOG"/>
    <property type="match status" value="1"/>
</dbReference>
<organism evidence="1 2">
    <name type="scientific">Taeniopygia guttata</name>
    <name type="common">Zebra finch</name>
    <name type="synonym">Poephila guttata</name>
    <dbReference type="NCBI Taxonomy" id="59729"/>
    <lineage>
        <taxon>Eukaryota</taxon>
        <taxon>Metazoa</taxon>
        <taxon>Chordata</taxon>
        <taxon>Craniata</taxon>
        <taxon>Vertebrata</taxon>
        <taxon>Euteleostomi</taxon>
        <taxon>Archelosauria</taxon>
        <taxon>Archosauria</taxon>
        <taxon>Dinosauria</taxon>
        <taxon>Saurischia</taxon>
        <taxon>Theropoda</taxon>
        <taxon>Coelurosauria</taxon>
        <taxon>Aves</taxon>
        <taxon>Neognathae</taxon>
        <taxon>Neoaves</taxon>
        <taxon>Telluraves</taxon>
        <taxon>Australaves</taxon>
        <taxon>Passeriformes</taxon>
        <taxon>Passeroidea</taxon>
        <taxon>Estrildidae</taxon>
        <taxon>Estrildinae</taxon>
        <taxon>Taeniopygia</taxon>
    </lineage>
</organism>
<dbReference type="GeneTree" id="ENSGT00500000044989"/>
<dbReference type="Proteomes" id="UP000007754">
    <property type="component" value="Chromosome 15"/>
</dbReference>
<dbReference type="InParanoid" id="A0A674GSX2"/>
<reference evidence="1 2" key="1">
    <citation type="journal article" date="2010" name="Nature">
        <title>The genome of a songbird.</title>
        <authorList>
            <person name="Warren W.C."/>
            <person name="Clayton D.F."/>
            <person name="Ellegren H."/>
            <person name="Arnold A.P."/>
            <person name="Hillier L.W."/>
            <person name="Kunstner A."/>
            <person name="Searle S."/>
            <person name="White S."/>
            <person name="Vilella A.J."/>
            <person name="Fairley S."/>
            <person name="Heger A."/>
            <person name="Kong L."/>
            <person name="Ponting C.P."/>
            <person name="Jarvis E.D."/>
            <person name="Mello C.V."/>
            <person name="Minx P."/>
            <person name="Lovell P."/>
            <person name="Velho T.A."/>
            <person name="Ferris M."/>
            <person name="Balakrishnan C.N."/>
            <person name="Sinha S."/>
            <person name="Blatti C."/>
            <person name="London S.E."/>
            <person name="Li Y."/>
            <person name="Lin Y.C."/>
            <person name="George J."/>
            <person name="Sweedler J."/>
            <person name="Southey B."/>
            <person name="Gunaratne P."/>
            <person name="Watson M."/>
            <person name="Nam K."/>
            <person name="Backstrom N."/>
            <person name="Smeds L."/>
            <person name="Nabholz B."/>
            <person name="Itoh Y."/>
            <person name="Whitney O."/>
            <person name="Pfenning A.R."/>
            <person name="Howard J."/>
            <person name="Volker M."/>
            <person name="Skinner B.M."/>
            <person name="Griffin D.K."/>
            <person name="Ye L."/>
            <person name="McLaren W.M."/>
            <person name="Flicek P."/>
            <person name="Quesada V."/>
            <person name="Velasco G."/>
            <person name="Lopez-Otin C."/>
            <person name="Puente X.S."/>
            <person name="Olender T."/>
            <person name="Lancet D."/>
            <person name="Smit A.F."/>
            <person name="Hubley R."/>
            <person name="Konkel M.K."/>
            <person name="Walker J.A."/>
            <person name="Batzer M.A."/>
            <person name="Gu W."/>
            <person name="Pollock D.D."/>
            <person name="Chen L."/>
            <person name="Cheng Z."/>
            <person name="Eichler E.E."/>
            <person name="Stapley J."/>
            <person name="Slate J."/>
            <person name="Ekblom R."/>
            <person name="Birkhead T."/>
            <person name="Burke T."/>
            <person name="Burt D."/>
            <person name="Scharff C."/>
            <person name="Adam I."/>
            <person name="Richard H."/>
            <person name="Sultan M."/>
            <person name="Soldatov A."/>
            <person name="Lehrach H."/>
            <person name="Edwards S.V."/>
            <person name="Yang S.P."/>
            <person name="Li X."/>
            <person name="Graves T."/>
            <person name="Fulton L."/>
            <person name="Nelson J."/>
            <person name="Chinwalla A."/>
            <person name="Hou S."/>
            <person name="Mardis E.R."/>
            <person name="Wilson R.K."/>
        </authorList>
    </citation>
    <scope>NUCLEOTIDE SEQUENCE [LARGE SCALE GENOMIC DNA]</scope>
</reference>
<proteinExistence type="predicted"/>
<dbReference type="GO" id="GO:0001534">
    <property type="term" value="C:radial spoke"/>
    <property type="evidence" value="ECO:0007669"/>
    <property type="project" value="Ensembl"/>
</dbReference>
<evidence type="ECO:0000313" key="2">
    <source>
        <dbReference type="Proteomes" id="UP000007754"/>
    </source>
</evidence>
<accession>A0A674GSX2</accession>